<gene>
    <name evidence="2" type="ORF">ABL78_2317</name>
</gene>
<dbReference type="Proteomes" id="UP000038009">
    <property type="component" value="Unassembled WGS sequence"/>
</dbReference>
<evidence type="ECO:0000313" key="2">
    <source>
        <dbReference type="EMBL" id="KPI88584.1"/>
    </source>
</evidence>
<dbReference type="VEuPathDB" id="TriTrypDB:Lsey_0046_0200"/>
<protein>
    <submittedName>
        <fullName evidence="2">Uncharacterized protein</fullName>
    </submittedName>
</protein>
<feature type="compositionally biased region" description="Low complexity" evidence="1">
    <location>
        <begin position="134"/>
        <end position="144"/>
    </location>
</feature>
<keyword evidence="3" id="KW-1185">Reference proteome</keyword>
<dbReference type="OrthoDB" id="266608at2759"/>
<sequence>MEAVRYDHAGENTALRRADLRRAMQAFLADTCSCAAIKIVGLFVSIPAPSSITAATLLSTAEMSNHPTSSSAELSQAPQRQRRVQKLAWCALEAERRLRQASADAAELNRWLLHGALNRQMQSGNTDADQSHNSKGSSRSSALSSLCPPASAGVKVVVVAYLAPQSREDVAVYEGWQRCAEACTAASLLSGGSGSSSSGIDASRTTRRLSPLRRATFVAVSLGAPSLLLSWAERTVRCFLSSLLLPHQSLLMDLSWCIDALHAPNAEVAEAGRTGASGSGRVRLTGQVRFDLFVHDVLPTLKFPKGDSRCALWLSYACLMAALHPRVFAGEGAELSLAAHALQRESSHRQGRSGGSGSNAEAFAKTYRVIGQVFAALFESSPTAPGRNQALRVLLGYGDHLSTLKRQLVHVAGVEHRHRGGGGTYGFPTSTATAAALLRTRNLVDIYALFGVLMGKDRVDFYAAAASFVRTAVRRSATPSVASAAAAAIAVTHALESTLVQVDSFDTATAPASHGASNTFVEIGARALAYKRARLERRRLGKGREHLRPRSRAARARKHLLERKARQTSTLKDVNKREALPTAGKRSRSEQASASERVQESCAVASASAGSSPAKKLRGEAAALPAKVNGPTSETLSWSVDIG</sequence>
<name>A0A0N1ILZ5_LEPSE</name>
<evidence type="ECO:0000313" key="3">
    <source>
        <dbReference type="Proteomes" id="UP000038009"/>
    </source>
</evidence>
<feature type="compositionally biased region" description="Polar residues" evidence="1">
    <location>
        <begin position="122"/>
        <end position="133"/>
    </location>
</feature>
<dbReference type="OMA" id="YESWQRC"/>
<organism evidence="2 3">
    <name type="scientific">Leptomonas seymouri</name>
    <dbReference type="NCBI Taxonomy" id="5684"/>
    <lineage>
        <taxon>Eukaryota</taxon>
        <taxon>Discoba</taxon>
        <taxon>Euglenozoa</taxon>
        <taxon>Kinetoplastea</taxon>
        <taxon>Metakinetoplastina</taxon>
        <taxon>Trypanosomatida</taxon>
        <taxon>Trypanosomatidae</taxon>
        <taxon>Leishmaniinae</taxon>
        <taxon>Leptomonas</taxon>
    </lineage>
</organism>
<feature type="compositionally biased region" description="Low complexity" evidence="1">
    <location>
        <begin position="590"/>
        <end position="614"/>
    </location>
</feature>
<feature type="compositionally biased region" description="Basic residues" evidence="1">
    <location>
        <begin position="549"/>
        <end position="561"/>
    </location>
</feature>
<accession>A0A0N1ILZ5</accession>
<reference evidence="2 3" key="1">
    <citation type="journal article" date="2015" name="PLoS Pathog.">
        <title>Leptomonas seymouri: Adaptations to the Dixenous Life Cycle Analyzed by Genome Sequencing, Transcriptome Profiling and Co-infection with Leishmania donovani.</title>
        <authorList>
            <person name="Kraeva N."/>
            <person name="Butenko A."/>
            <person name="Hlavacova J."/>
            <person name="Kostygov A."/>
            <person name="Myskova J."/>
            <person name="Grybchuk D."/>
            <person name="Lestinova T."/>
            <person name="Votypka J."/>
            <person name="Volf P."/>
            <person name="Opperdoes F."/>
            <person name="Flegontov P."/>
            <person name="Lukes J."/>
            <person name="Yurchenko V."/>
        </authorList>
    </citation>
    <scope>NUCLEOTIDE SEQUENCE [LARGE SCALE GENOMIC DNA]</scope>
    <source>
        <strain evidence="2 3">ATCC 30220</strain>
    </source>
</reference>
<dbReference type="AlphaFoldDB" id="A0A0N1ILZ5"/>
<feature type="region of interest" description="Disordered" evidence="1">
    <location>
        <begin position="540"/>
        <end position="643"/>
    </location>
</feature>
<comment type="caution">
    <text evidence="2">The sequence shown here is derived from an EMBL/GenBank/DDBJ whole genome shotgun (WGS) entry which is preliminary data.</text>
</comment>
<feature type="region of interest" description="Disordered" evidence="1">
    <location>
        <begin position="122"/>
        <end position="144"/>
    </location>
</feature>
<dbReference type="EMBL" id="LJSK01000046">
    <property type="protein sequence ID" value="KPI88584.1"/>
    <property type="molecule type" value="Genomic_DNA"/>
</dbReference>
<proteinExistence type="predicted"/>
<evidence type="ECO:0000256" key="1">
    <source>
        <dbReference type="SAM" id="MobiDB-lite"/>
    </source>
</evidence>
<feature type="compositionally biased region" description="Polar residues" evidence="1">
    <location>
        <begin position="630"/>
        <end position="643"/>
    </location>
</feature>